<evidence type="ECO:0000256" key="2">
    <source>
        <dbReference type="ARBA" id="ARBA00023125"/>
    </source>
</evidence>
<accession>A0A2Z4U925</accession>
<dbReference type="OrthoDB" id="6462103at2"/>
<reference evidence="7" key="1">
    <citation type="submission" date="2018-06" db="EMBL/GenBank/DDBJ databases">
        <title>Description of Blautia argi sp. nov., a new anaerobic isolated from dog feces.</title>
        <authorList>
            <person name="Chang Y.-H."/>
            <person name="Paek J."/>
            <person name="Shin Y."/>
        </authorList>
    </citation>
    <scope>NUCLEOTIDE SEQUENCE [LARGE SCALE GENOMIC DNA]</scope>
    <source>
        <strain evidence="7">KCTC 15426</strain>
    </source>
</reference>
<evidence type="ECO:0000313" key="6">
    <source>
        <dbReference type="EMBL" id="AWY97500.1"/>
    </source>
</evidence>
<dbReference type="EMBL" id="CP030280">
    <property type="protein sequence ID" value="AWY97500.1"/>
    <property type="molecule type" value="Genomic_DNA"/>
</dbReference>
<dbReference type="InterPro" id="IPR000835">
    <property type="entry name" value="HTH_MarR-typ"/>
</dbReference>
<evidence type="ECO:0000259" key="5">
    <source>
        <dbReference type="PROSITE" id="PS50995"/>
    </source>
</evidence>
<dbReference type="PROSITE" id="PS50995">
    <property type="entry name" value="HTH_MARR_2"/>
    <property type="match status" value="1"/>
</dbReference>
<dbReference type="Gene3D" id="1.10.10.10">
    <property type="entry name" value="Winged helix-like DNA-binding domain superfamily/Winged helix DNA-binding domain"/>
    <property type="match status" value="1"/>
</dbReference>
<evidence type="ECO:0000256" key="4">
    <source>
        <dbReference type="SAM" id="MobiDB-lite"/>
    </source>
</evidence>
<dbReference type="KEGG" id="blau:DQQ01_04330"/>
<dbReference type="PANTHER" id="PTHR42756">
    <property type="entry name" value="TRANSCRIPTIONAL REGULATOR, MARR"/>
    <property type="match status" value="1"/>
</dbReference>
<dbReference type="AlphaFoldDB" id="A0A2Z4U925"/>
<evidence type="ECO:0000256" key="3">
    <source>
        <dbReference type="ARBA" id="ARBA00023163"/>
    </source>
</evidence>
<protein>
    <recommendedName>
        <fullName evidence="5">HTH marR-type domain-containing protein</fullName>
    </recommendedName>
</protein>
<keyword evidence="2" id="KW-0238">DNA-binding</keyword>
<keyword evidence="1" id="KW-0805">Transcription regulation</keyword>
<proteinExistence type="predicted"/>
<sequence length="166" mass="19353">MENRVLGRSIAILHRREQKYMIQKMKEYGIGYSSYNFLFYLSAYPGSSQKEMCENMAVDEALAVRTMKKLQEQGLIQRKKGAGNGRSYAISLTPKGEELIPQLRNALAEWWSQVLSVLPKEEQQNMVEKIEKMAFHSREVLQNAREEKEETLQKRRKGEKYGEESE</sequence>
<dbReference type="Proteomes" id="UP000250003">
    <property type="component" value="Chromosome"/>
</dbReference>
<name>A0A2Z4U925_9FIRM</name>
<feature type="region of interest" description="Disordered" evidence="4">
    <location>
        <begin position="140"/>
        <end position="166"/>
    </location>
</feature>
<dbReference type="RefSeq" id="WP_111918695.1">
    <property type="nucleotide sequence ID" value="NZ_CP030280.1"/>
</dbReference>
<organism evidence="6 7">
    <name type="scientific">Blautia argi</name>
    <dbReference type="NCBI Taxonomy" id="1912897"/>
    <lineage>
        <taxon>Bacteria</taxon>
        <taxon>Bacillati</taxon>
        <taxon>Bacillota</taxon>
        <taxon>Clostridia</taxon>
        <taxon>Lachnospirales</taxon>
        <taxon>Lachnospiraceae</taxon>
        <taxon>Blautia</taxon>
    </lineage>
</organism>
<dbReference type="GO" id="GO:0003700">
    <property type="term" value="F:DNA-binding transcription factor activity"/>
    <property type="evidence" value="ECO:0007669"/>
    <property type="project" value="InterPro"/>
</dbReference>
<feature type="domain" description="HTH marR-type" evidence="5">
    <location>
        <begin position="1"/>
        <end position="135"/>
    </location>
</feature>
<dbReference type="SUPFAM" id="SSF46785">
    <property type="entry name" value="Winged helix' DNA-binding domain"/>
    <property type="match status" value="1"/>
</dbReference>
<evidence type="ECO:0000256" key="1">
    <source>
        <dbReference type="ARBA" id="ARBA00023015"/>
    </source>
</evidence>
<dbReference type="Pfam" id="PF12802">
    <property type="entry name" value="MarR_2"/>
    <property type="match status" value="1"/>
</dbReference>
<dbReference type="GO" id="GO:0003677">
    <property type="term" value="F:DNA binding"/>
    <property type="evidence" value="ECO:0007669"/>
    <property type="project" value="UniProtKB-KW"/>
</dbReference>
<gene>
    <name evidence="6" type="ORF">DQQ01_04330</name>
</gene>
<dbReference type="InterPro" id="IPR036388">
    <property type="entry name" value="WH-like_DNA-bd_sf"/>
</dbReference>
<dbReference type="SMART" id="SM00347">
    <property type="entry name" value="HTH_MARR"/>
    <property type="match status" value="1"/>
</dbReference>
<evidence type="ECO:0000313" key="7">
    <source>
        <dbReference type="Proteomes" id="UP000250003"/>
    </source>
</evidence>
<dbReference type="InterPro" id="IPR036390">
    <property type="entry name" value="WH_DNA-bd_sf"/>
</dbReference>
<dbReference type="PRINTS" id="PR00598">
    <property type="entry name" value="HTHMARR"/>
</dbReference>
<keyword evidence="3" id="KW-0804">Transcription</keyword>
<dbReference type="PANTHER" id="PTHR42756:SF1">
    <property type="entry name" value="TRANSCRIPTIONAL REPRESSOR OF EMRAB OPERON"/>
    <property type="match status" value="1"/>
</dbReference>
<keyword evidence="7" id="KW-1185">Reference proteome</keyword>